<evidence type="ECO:0000313" key="3">
    <source>
        <dbReference type="Proteomes" id="UP000541558"/>
    </source>
</evidence>
<organism evidence="2 3">
    <name type="scientific">Ephemerocybe angulata</name>
    <dbReference type="NCBI Taxonomy" id="980116"/>
    <lineage>
        <taxon>Eukaryota</taxon>
        <taxon>Fungi</taxon>
        <taxon>Dikarya</taxon>
        <taxon>Basidiomycota</taxon>
        <taxon>Agaricomycotina</taxon>
        <taxon>Agaricomycetes</taxon>
        <taxon>Agaricomycetidae</taxon>
        <taxon>Agaricales</taxon>
        <taxon>Agaricineae</taxon>
        <taxon>Psathyrellaceae</taxon>
        <taxon>Ephemerocybe</taxon>
    </lineage>
</organism>
<evidence type="ECO:0000256" key="1">
    <source>
        <dbReference type="SAM" id="MobiDB-lite"/>
    </source>
</evidence>
<feature type="compositionally biased region" description="Polar residues" evidence="1">
    <location>
        <begin position="7"/>
        <end position="22"/>
    </location>
</feature>
<feature type="compositionally biased region" description="Basic and acidic residues" evidence="1">
    <location>
        <begin position="180"/>
        <end position="195"/>
    </location>
</feature>
<dbReference type="EMBL" id="JAACJK010000163">
    <property type="protein sequence ID" value="KAF5326344.1"/>
    <property type="molecule type" value="Genomic_DNA"/>
</dbReference>
<dbReference type="OrthoDB" id="2917465at2759"/>
<feature type="region of interest" description="Disordered" evidence="1">
    <location>
        <begin position="134"/>
        <end position="211"/>
    </location>
</feature>
<feature type="compositionally biased region" description="Low complexity" evidence="1">
    <location>
        <begin position="148"/>
        <end position="162"/>
    </location>
</feature>
<gene>
    <name evidence="2" type="ORF">D9611_000610</name>
</gene>
<comment type="caution">
    <text evidence="2">The sequence shown here is derived from an EMBL/GenBank/DDBJ whole genome shotgun (WGS) entry which is preliminary data.</text>
</comment>
<reference evidence="2 3" key="1">
    <citation type="journal article" date="2020" name="ISME J.">
        <title>Uncovering the hidden diversity of litter-decomposition mechanisms in mushroom-forming fungi.</title>
        <authorList>
            <person name="Floudas D."/>
            <person name="Bentzer J."/>
            <person name="Ahren D."/>
            <person name="Johansson T."/>
            <person name="Persson P."/>
            <person name="Tunlid A."/>
        </authorList>
    </citation>
    <scope>NUCLEOTIDE SEQUENCE [LARGE SCALE GENOMIC DNA]</scope>
    <source>
        <strain evidence="2 3">CBS 175.51</strain>
    </source>
</reference>
<feature type="region of interest" description="Disordered" evidence="1">
    <location>
        <begin position="1"/>
        <end position="25"/>
    </location>
</feature>
<evidence type="ECO:0000313" key="2">
    <source>
        <dbReference type="EMBL" id="KAF5326344.1"/>
    </source>
</evidence>
<feature type="compositionally biased region" description="Polar residues" evidence="1">
    <location>
        <begin position="164"/>
        <end position="179"/>
    </location>
</feature>
<keyword evidence="3" id="KW-1185">Reference proteome</keyword>
<accession>A0A8H5BMV7</accession>
<proteinExistence type="predicted"/>
<protein>
    <submittedName>
        <fullName evidence="2">Uncharacterized protein</fullName>
    </submittedName>
</protein>
<dbReference type="Proteomes" id="UP000541558">
    <property type="component" value="Unassembled WGS sequence"/>
</dbReference>
<name>A0A8H5BMV7_9AGAR</name>
<sequence length="238" mass="26045">MVFDSSIKLNSNGHRNNASQLRGTGYAGPADTTLPPYCDPQGGLLAPPPQQIQNRDSHNLGSTFNNEHCAAPILNGATQVQHVGNSQTTNNGATANAYGGICFTSNNQYHDNAKHYNPVGDGMTMIINENLSPSRMESKAPQAEALGQGAQQPQVSQQMEQSQDLRTQDNNQRTQNSNQRARERDQMVQENRQRAQEPQPRVPSRGKIGGMAKRLEQWVEKLNGVEKRIAPEVSTTSA</sequence>
<dbReference type="AlphaFoldDB" id="A0A8H5BMV7"/>